<evidence type="ECO:0000313" key="2">
    <source>
        <dbReference type="Proteomes" id="UP001597214"/>
    </source>
</evidence>
<comment type="caution">
    <text evidence="1">The sequence shown here is derived from an EMBL/GenBank/DDBJ whole genome shotgun (WGS) entry which is preliminary data.</text>
</comment>
<proteinExistence type="predicted"/>
<dbReference type="EMBL" id="JBHUEM010000008">
    <property type="protein sequence ID" value="MFD1736440.1"/>
    <property type="molecule type" value="Genomic_DNA"/>
</dbReference>
<organism evidence="1 2">
    <name type="scientific">Bacillus salitolerans</name>
    <dbReference type="NCBI Taxonomy" id="1437434"/>
    <lineage>
        <taxon>Bacteria</taxon>
        <taxon>Bacillati</taxon>
        <taxon>Bacillota</taxon>
        <taxon>Bacilli</taxon>
        <taxon>Bacillales</taxon>
        <taxon>Bacillaceae</taxon>
        <taxon>Bacillus</taxon>
    </lineage>
</organism>
<name>A0ABW4LMP4_9BACI</name>
<reference evidence="2" key="1">
    <citation type="journal article" date="2019" name="Int. J. Syst. Evol. Microbiol.">
        <title>The Global Catalogue of Microorganisms (GCM) 10K type strain sequencing project: providing services to taxonomists for standard genome sequencing and annotation.</title>
        <authorList>
            <consortium name="The Broad Institute Genomics Platform"/>
            <consortium name="The Broad Institute Genome Sequencing Center for Infectious Disease"/>
            <person name="Wu L."/>
            <person name="Ma J."/>
        </authorList>
    </citation>
    <scope>NUCLEOTIDE SEQUENCE [LARGE SCALE GENOMIC DNA]</scope>
    <source>
        <strain evidence="2">CCUG 49339</strain>
    </source>
</reference>
<dbReference type="Proteomes" id="UP001597214">
    <property type="component" value="Unassembled WGS sequence"/>
</dbReference>
<keyword evidence="2" id="KW-1185">Reference proteome</keyword>
<accession>A0ABW4LMP4</accession>
<gene>
    <name evidence="1" type="ORF">ACFSCX_07670</name>
</gene>
<dbReference type="RefSeq" id="WP_377927599.1">
    <property type="nucleotide sequence ID" value="NZ_JBHUEM010000008.1"/>
</dbReference>
<evidence type="ECO:0000313" key="1">
    <source>
        <dbReference type="EMBL" id="MFD1736440.1"/>
    </source>
</evidence>
<protein>
    <submittedName>
        <fullName evidence="1">Uncharacterized protein</fullName>
    </submittedName>
</protein>
<sequence length="83" mass="9645">MTVLFGSIEYFQSEIISFINGNGVNEIEEDKLSILLNRLQNEIFSDFICEENIRSECMRNLSIAFERLLHKQDICVGRLSRSN</sequence>